<dbReference type="Pfam" id="PF13396">
    <property type="entry name" value="PLDc_N"/>
    <property type="match status" value="1"/>
</dbReference>
<evidence type="ECO:0000256" key="5">
    <source>
        <dbReference type="ARBA" id="ARBA00023136"/>
    </source>
</evidence>
<keyword evidence="9" id="KW-1185">Reference proteome</keyword>
<feature type="transmembrane region" description="Helical" evidence="6">
    <location>
        <begin position="35"/>
        <end position="55"/>
    </location>
</feature>
<proteinExistence type="predicted"/>
<evidence type="ECO:0000313" key="8">
    <source>
        <dbReference type="EMBL" id="MDO7882543.1"/>
    </source>
</evidence>
<accession>A0ABT9BNF0</accession>
<dbReference type="RefSeq" id="WP_305002917.1">
    <property type="nucleotide sequence ID" value="NZ_JAUQUB010000001.1"/>
</dbReference>
<sequence length="122" mass="14078">MIQIILSVAILVATIVTLANIITSADWQVKHLPKVLWVVIVIFVPLIGMVLWWWVGRDYGDRSESIPFGDPRRSQAIRPAPRRLDDDEDIDAAVEREIAFYENEARIRRLEAELKQKRETGQ</sequence>
<evidence type="ECO:0000256" key="6">
    <source>
        <dbReference type="SAM" id="Phobius"/>
    </source>
</evidence>
<keyword evidence="3 6" id="KW-0812">Transmembrane</keyword>
<organism evidence="8 9">
    <name type="scientific">Antiquaquibacter soli</name>
    <dbReference type="NCBI Taxonomy" id="3064523"/>
    <lineage>
        <taxon>Bacteria</taxon>
        <taxon>Bacillati</taxon>
        <taxon>Actinomycetota</taxon>
        <taxon>Actinomycetes</taxon>
        <taxon>Micrococcales</taxon>
        <taxon>Microbacteriaceae</taxon>
        <taxon>Antiquaquibacter</taxon>
    </lineage>
</organism>
<evidence type="ECO:0000256" key="1">
    <source>
        <dbReference type="ARBA" id="ARBA00004651"/>
    </source>
</evidence>
<evidence type="ECO:0000256" key="2">
    <source>
        <dbReference type="ARBA" id="ARBA00022475"/>
    </source>
</evidence>
<comment type="caution">
    <text evidence="8">The sequence shown here is derived from an EMBL/GenBank/DDBJ whole genome shotgun (WGS) entry which is preliminary data.</text>
</comment>
<gene>
    <name evidence="8" type="ORF">Q5716_09935</name>
</gene>
<dbReference type="InterPro" id="IPR027379">
    <property type="entry name" value="CLS_N"/>
</dbReference>
<comment type="subcellular location">
    <subcellularLocation>
        <location evidence="1">Cell membrane</location>
        <topology evidence="1">Multi-pass membrane protein</topology>
    </subcellularLocation>
</comment>
<evidence type="ECO:0000259" key="7">
    <source>
        <dbReference type="Pfam" id="PF13396"/>
    </source>
</evidence>
<reference evidence="8 9" key="1">
    <citation type="submission" date="2023-07" db="EMBL/GenBank/DDBJ databases">
        <title>Protaetiibacter sp. nov WY-16 isolated from soil.</title>
        <authorList>
            <person name="Liu B."/>
            <person name="Wan Y."/>
        </authorList>
    </citation>
    <scope>NUCLEOTIDE SEQUENCE [LARGE SCALE GENOMIC DNA]</scope>
    <source>
        <strain evidence="8 9">WY-16</strain>
    </source>
</reference>
<evidence type="ECO:0000256" key="3">
    <source>
        <dbReference type="ARBA" id="ARBA00022692"/>
    </source>
</evidence>
<keyword evidence="2" id="KW-1003">Cell membrane</keyword>
<name>A0ABT9BNF0_9MICO</name>
<keyword evidence="5 6" id="KW-0472">Membrane</keyword>
<evidence type="ECO:0000256" key="4">
    <source>
        <dbReference type="ARBA" id="ARBA00022989"/>
    </source>
</evidence>
<dbReference type="EMBL" id="JAUQUB010000001">
    <property type="protein sequence ID" value="MDO7882543.1"/>
    <property type="molecule type" value="Genomic_DNA"/>
</dbReference>
<feature type="domain" description="Cardiolipin synthase N-terminal" evidence="7">
    <location>
        <begin position="12"/>
        <end position="57"/>
    </location>
</feature>
<evidence type="ECO:0000313" key="9">
    <source>
        <dbReference type="Proteomes" id="UP001241072"/>
    </source>
</evidence>
<keyword evidence="4 6" id="KW-1133">Transmembrane helix</keyword>
<dbReference type="Proteomes" id="UP001241072">
    <property type="component" value="Unassembled WGS sequence"/>
</dbReference>
<protein>
    <submittedName>
        <fullName evidence="8">PLD nuclease N-terminal domain-containing protein</fullName>
    </submittedName>
</protein>